<dbReference type="InterPro" id="IPR034505">
    <property type="entry name" value="Coproporphyrinogen-III_oxidase"/>
</dbReference>
<keyword evidence="17" id="KW-1185">Reference proteome</keyword>
<accession>A0A2G0QA64</accession>
<comment type="cofactor">
    <cofactor evidence="1">
        <name>[4Fe-4S] cluster</name>
        <dbReference type="ChEBI" id="CHEBI:49883"/>
    </cofactor>
</comment>
<evidence type="ECO:0000313" key="16">
    <source>
        <dbReference type="EMBL" id="PHM56049.1"/>
    </source>
</evidence>
<evidence type="ECO:0000313" key="17">
    <source>
        <dbReference type="Proteomes" id="UP000094600"/>
    </source>
</evidence>
<comment type="similarity">
    <text evidence="3">Belongs to the anaerobic coproporphyrinogen-III oxidase family. HemW subfamily.</text>
</comment>
<dbReference type="InterPro" id="IPR004559">
    <property type="entry name" value="HemW-like"/>
</dbReference>
<keyword evidence="8 13" id="KW-0949">S-adenosyl-L-methionine</keyword>
<dbReference type="EMBL" id="CP016176">
    <property type="protein sequence ID" value="AOM40974.1"/>
    <property type="molecule type" value="Genomic_DNA"/>
</dbReference>
<feature type="domain" description="Radical SAM core" evidence="14">
    <location>
        <begin position="1"/>
        <end position="237"/>
    </location>
</feature>
<dbReference type="SFLD" id="SFLDF00562">
    <property type="entry name" value="HemN-like__clustered_with_heat"/>
    <property type="match status" value="1"/>
</dbReference>
<dbReference type="GO" id="GO:0046872">
    <property type="term" value="F:metal ion binding"/>
    <property type="evidence" value="ECO:0007669"/>
    <property type="project" value="UniProtKB-UniRule"/>
</dbReference>
<evidence type="ECO:0000313" key="15">
    <source>
        <dbReference type="EMBL" id="AOM40974.1"/>
    </source>
</evidence>
<dbReference type="Gene3D" id="3.20.20.70">
    <property type="entry name" value="Aldolase class I"/>
    <property type="match status" value="1"/>
</dbReference>
<dbReference type="InterPro" id="IPR013785">
    <property type="entry name" value="Aldolase_TIM"/>
</dbReference>
<dbReference type="AlphaFoldDB" id="A0A2G0QA64"/>
<evidence type="ECO:0000256" key="11">
    <source>
        <dbReference type="ARBA" id="ARBA00023014"/>
    </source>
</evidence>
<keyword evidence="6 13" id="KW-0963">Cytoplasm</keyword>
<dbReference type="GO" id="GO:0005737">
    <property type="term" value="C:cytoplasm"/>
    <property type="evidence" value="ECO:0007669"/>
    <property type="project" value="UniProtKB-SubCell"/>
</dbReference>
<dbReference type="SFLD" id="SFLDF00288">
    <property type="entry name" value="HemN-like__clustered_with_nucl"/>
    <property type="match status" value="1"/>
</dbReference>
<evidence type="ECO:0000256" key="12">
    <source>
        <dbReference type="ARBA" id="ARBA00023186"/>
    </source>
</evidence>
<name>A0A2G0QA64_XENHO</name>
<dbReference type="GO" id="GO:0051539">
    <property type="term" value="F:4 iron, 4 sulfur cluster binding"/>
    <property type="evidence" value="ECO:0007669"/>
    <property type="project" value="UniProtKB-UniRule"/>
</dbReference>
<evidence type="ECO:0000256" key="9">
    <source>
        <dbReference type="ARBA" id="ARBA00022723"/>
    </source>
</evidence>
<comment type="subcellular location">
    <subcellularLocation>
        <location evidence="2 13">Cytoplasm</location>
    </subcellularLocation>
</comment>
<dbReference type="NCBIfam" id="TIGR00539">
    <property type="entry name" value="hemN_rel"/>
    <property type="match status" value="1"/>
</dbReference>
<evidence type="ECO:0000259" key="14">
    <source>
        <dbReference type="PROSITE" id="PS51918"/>
    </source>
</evidence>
<keyword evidence="12 13" id="KW-0143">Chaperone</keyword>
<dbReference type="SFLD" id="SFLDS00029">
    <property type="entry name" value="Radical_SAM"/>
    <property type="match status" value="1"/>
</dbReference>
<dbReference type="PANTHER" id="PTHR13932:SF5">
    <property type="entry name" value="RADICAL S-ADENOSYL METHIONINE DOMAIN-CONTAINING PROTEIN 1, MITOCHONDRIAL"/>
    <property type="match status" value="1"/>
</dbReference>
<keyword evidence="7 13" id="KW-0349">Heme</keyword>
<dbReference type="GO" id="GO:0006779">
    <property type="term" value="P:porphyrin-containing compound biosynthetic process"/>
    <property type="evidence" value="ECO:0007669"/>
    <property type="project" value="InterPro"/>
</dbReference>
<evidence type="ECO:0000256" key="10">
    <source>
        <dbReference type="ARBA" id="ARBA00023004"/>
    </source>
</evidence>
<dbReference type="SFLD" id="SFLDG01065">
    <property type="entry name" value="anaerobic_coproporphyrinogen-I"/>
    <property type="match status" value="1"/>
</dbReference>
<dbReference type="CDD" id="cd01335">
    <property type="entry name" value="Radical_SAM"/>
    <property type="match status" value="1"/>
</dbReference>
<sequence>MLKLPPLSLYIHIPWCVQKCPYCDFNSHALKGDVPHQEYVDHLLTDLRTDLPMIGDREISTIFIGGGTPSLLSAEGMQRLLDGVRALLPLSPQAEITMEANPGTVEADRFSGYQKAGINRISIGVQSFGSDKLIRLGRIHGPDEAKRAAKLADELGLRSFNLDLMHGLPNQTLNEALNDLRQAIELSPPHLSWYQLTIEPNTSFGSRPPVLPDDDALWDIFSQGHQLLTEAGYQQYETSAYAKPDYQCQHNLNYWRFGDYLGIGCGAHGKISFEDGRILRTVKTKHPRGYMQGRYLDKKNLVDDEDRPFEFFMNRFRLLESMPRQDFSDFTGLPESFIRPQINEALAKSYITESDTHWQITKHGKLFLNSLLELFL</sequence>
<organism evidence="16 18">
    <name type="scientific">Xenorhabdus hominickii</name>
    <dbReference type="NCBI Taxonomy" id="351679"/>
    <lineage>
        <taxon>Bacteria</taxon>
        <taxon>Pseudomonadati</taxon>
        <taxon>Pseudomonadota</taxon>
        <taxon>Gammaproteobacteria</taxon>
        <taxon>Enterobacterales</taxon>
        <taxon>Morganellaceae</taxon>
        <taxon>Xenorhabdus</taxon>
    </lineage>
</organism>
<dbReference type="PROSITE" id="PS51918">
    <property type="entry name" value="RADICAL_SAM"/>
    <property type="match status" value="1"/>
</dbReference>
<dbReference type="STRING" id="351679.A9255_10515"/>
<dbReference type="InterPro" id="IPR007197">
    <property type="entry name" value="rSAM"/>
</dbReference>
<dbReference type="Pfam" id="PF06969">
    <property type="entry name" value="HemN_C"/>
    <property type="match status" value="1"/>
</dbReference>
<dbReference type="RefSeq" id="WP_069316665.1">
    <property type="nucleotide sequence ID" value="NZ_CAWNQJ010000046.1"/>
</dbReference>
<evidence type="ECO:0000256" key="1">
    <source>
        <dbReference type="ARBA" id="ARBA00001966"/>
    </source>
</evidence>
<evidence type="ECO:0000256" key="13">
    <source>
        <dbReference type="RuleBase" id="RU364116"/>
    </source>
</evidence>
<evidence type="ECO:0000256" key="5">
    <source>
        <dbReference type="ARBA" id="ARBA00022485"/>
    </source>
</evidence>
<comment type="function">
    <text evidence="13">Probably acts as a heme chaperone, transferring heme to an unknown acceptor. Binds one molecule of heme per monomer, possibly covalently. Binds 1 [4Fe-4S] cluster. The cluster is coordinated with 3 cysteines and an exchangeable S-adenosyl-L-methionine.</text>
</comment>
<dbReference type="Proteomes" id="UP000225433">
    <property type="component" value="Unassembled WGS sequence"/>
</dbReference>
<dbReference type="Proteomes" id="UP000094600">
    <property type="component" value="Chromosome"/>
</dbReference>
<keyword evidence="5 13" id="KW-0004">4Fe-4S</keyword>
<keyword evidence="10 13" id="KW-0408">Iron</keyword>
<evidence type="ECO:0000256" key="8">
    <source>
        <dbReference type="ARBA" id="ARBA00022691"/>
    </source>
</evidence>
<dbReference type="OrthoDB" id="9808022at2"/>
<evidence type="ECO:0000256" key="7">
    <source>
        <dbReference type="ARBA" id="ARBA00022617"/>
    </source>
</evidence>
<dbReference type="GO" id="GO:0004109">
    <property type="term" value="F:coproporphyrinogen oxidase activity"/>
    <property type="evidence" value="ECO:0007669"/>
    <property type="project" value="InterPro"/>
</dbReference>
<dbReference type="KEGG" id="xho:A9255_10515"/>
<evidence type="ECO:0000256" key="3">
    <source>
        <dbReference type="ARBA" id="ARBA00006100"/>
    </source>
</evidence>
<dbReference type="InterPro" id="IPR010723">
    <property type="entry name" value="HemN_C"/>
</dbReference>
<dbReference type="InterPro" id="IPR006638">
    <property type="entry name" value="Elp3/MiaA/NifB-like_rSAM"/>
</dbReference>
<gene>
    <name evidence="15" type="ORF">A9255_10515</name>
    <name evidence="16" type="ORF">Xhom_01515</name>
</gene>
<reference evidence="15 17" key="1">
    <citation type="submission" date="2016-06" db="EMBL/GenBank/DDBJ databases">
        <title>Bacterial characters and pathogenicity of Xenorhabdus hominickii from an entomopathogenic nematode, Steinernema monticolum.</title>
        <authorList>
            <person name="Park Y."/>
            <person name="Kim Y."/>
        </authorList>
    </citation>
    <scope>NUCLEOTIDE SEQUENCE [LARGE SCALE GENOMIC DNA]</scope>
    <source>
        <strain evidence="15 17">ANU1</strain>
    </source>
</reference>
<evidence type="ECO:0000256" key="6">
    <source>
        <dbReference type="ARBA" id="ARBA00022490"/>
    </source>
</evidence>
<protein>
    <recommendedName>
        <fullName evidence="4 13">Heme chaperone HemW</fullName>
    </recommendedName>
</protein>
<evidence type="ECO:0000256" key="2">
    <source>
        <dbReference type="ARBA" id="ARBA00004496"/>
    </source>
</evidence>
<dbReference type="InterPro" id="IPR058240">
    <property type="entry name" value="rSAM_sf"/>
</dbReference>
<reference evidence="16 18" key="2">
    <citation type="journal article" date="2017" name="Nat. Microbiol.">
        <title>Natural product diversity associated with the nematode symbionts Photorhabdus and Xenorhabdus.</title>
        <authorList>
            <person name="Tobias N.J."/>
            <person name="Wolff H."/>
            <person name="Djahanschiri B."/>
            <person name="Grundmann F."/>
            <person name="Kronenwerth M."/>
            <person name="Shi Y.M."/>
            <person name="Simonyi S."/>
            <person name="Grun P."/>
            <person name="Shapiro-Ilan D."/>
            <person name="Pidot S.J."/>
            <person name="Stinear T.P."/>
            <person name="Ebersberger I."/>
            <person name="Bode H.B."/>
        </authorList>
    </citation>
    <scope>NUCLEOTIDE SEQUENCE [LARGE SCALE GENOMIC DNA]</scope>
    <source>
        <strain evidence="16 18">DSM 17903</strain>
    </source>
</reference>
<dbReference type="SMART" id="SM00729">
    <property type="entry name" value="Elp3"/>
    <property type="match status" value="1"/>
</dbReference>
<dbReference type="EMBL" id="NJAI01000002">
    <property type="protein sequence ID" value="PHM56049.1"/>
    <property type="molecule type" value="Genomic_DNA"/>
</dbReference>
<evidence type="ECO:0000313" key="18">
    <source>
        <dbReference type="Proteomes" id="UP000225433"/>
    </source>
</evidence>
<dbReference type="PANTHER" id="PTHR13932">
    <property type="entry name" value="COPROPORPHYRINIGEN III OXIDASE"/>
    <property type="match status" value="1"/>
</dbReference>
<proteinExistence type="inferred from homology"/>
<dbReference type="SUPFAM" id="SSF102114">
    <property type="entry name" value="Radical SAM enzymes"/>
    <property type="match status" value="1"/>
</dbReference>
<keyword evidence="11 13" id="KW-0411">Iron-sulfur</keyword>
<dbReference type="Pfam" id="PF04055">
    <property type="entry name" value="Radical_SAM"/>
    <property type="match status" value="1"/>
</dbReference>
<keyword evidence="9 13" id="KW-0479">Metal-binding</keyword>
<evidence type="ECO:0000256" key="4">
    <source>
        <dbReference type="ARBA" id="ARBA00017228"/>
    </source>
</evidence>
<dbReference type="FunFam" id="3.20.20.70:FF:000124">
    <property type="entry name" value="Heme chaperone HemW"/>
    <property type="match status" value="1"/>
</dbReference>